<dbReference type="AlphaFoldDB" id="A0AAD8VV20"/>
<accession>A0AAD8VV20</accession>
<reference evidence="2" key="1">
    <citation type="submission" date="2023-07" db="EMBL/GenBank/DDBJ databases">
        <title>A chromosome-level genome assembly of Lolium multiflorum.</title>
        <authorList>
            <person name="Chen Y."/>
            <person name="Copetti D."/>
            <person name="Kolliker R."/>
            <person name="Studer B."/>
        </authorList>
    </citation>
    <scope>NUCLEOTIDE SEQUENCE</scope>
    <source>
        <strain evidence="2">02402/16</strain>
        <tissue evidence="2">Leaf</tissue>
    </source>
</reference>
<organism evidence="2 3">
    <name type="scientific">Lolium multiflorum</name>
    <name type="common">Italian ryegrass</name>
    <name type="synonym">Lolium perenne subsp. multiflorum</name>
    <dbReference type="NCBI Taxonomy" id="4521"/>
    <lineage>
        <taxon>Eukaryota</taxon>
        <taxon>Viridiplantae</taxon>
        <taxon>Streptophyta</taxon>
        <taxon>Embryophyta</taxon>
        <taxon>Tracheophyta</taxon>
        <taxon>Spermatophyta</taxon>
        <taxon>Magnoliopsida</taxon>
        <taxon>Liliopsida</taxon>
        <taxon>Poales</taxon>
        <taxon>Poaceae</taxon>
        <taxon>BOP clade</taxon>
        <taxon>Pooideae</taxon>
        <taxon>Poodae</taxon>
        <taxon>Poeae</taxon>
        <taxon>Poeae Chloroplast Group 2 (Poeae type)</taxon>
        <taxon>Loliodinae</taxon>
        <taxon>Loliinae</taxon>
        <taxon>Lolium</taxon>
    </lineage>
</organism>
<dbReference type="Proteomes" id="UP001231189">
    <property type="component" value="Unassembled WGS sequence"/>
</dbReference>
<dbReference type="InterPro" id="IPR036397">
    <property type="entry name" value="RNaseH_sf"/>
</dbReference>
<gene>
    <name evidence="2" type="ORF">QYE76_025891</name>
</gene>
<sequence>MLEGSKAIFANATSSVIVEGDNALVIEELKSIGPSKSKLANIATDTRNYLRMLPGFEIRKINRTANKAAHALAKFARLGSSGSVFSNYVPPCVLGQIHRDCKDMSDFVA</sequence>
<keyword evidence="3" id="KW-1185">Reference proteome</keyword>
<proteinExistence type="predicted"/>
<name>A0AAD8VV20_LOLMU</name>
<feature type="domain" description="RNase H type-1" evidence="1">
    <location>
        <begin position="6"/>
        <end position="76"/>
    </location>
</feature>
<dbReference type="GO" id="GO:0004523">
    <property type="term" value="F:RNA-DNA hybrid ribonuclease activity"/>
    <property type="evidence" value="ECO:0007669"/>
    <property type="project" value="InterPro"/>
</dbReference>
<dbReference type="GO" id="GO:0003676">
    <property type="term" value="F:nucleic acid binding"/>
    <property type="evidence" value="ECO:0007669"/>
    <property type="project" value="InterPro"/>
</dbReference>
<evidence type="ECO:0000259" key="1">
    <source>
        <dbReference type="Pfam" id="PF13456"/>
    </source>
</evidence>
<dbReference type="EMBL" id="JAUUTY010000006">
    <property type="protein sequence ID" value="KAK1620374.1"/>
    <property type="molecule type" value="Genomic_DNA"/>
</dbReference>
<dbReference type="Pfam" id="PF13456">
    <property type="entry name" value="RVT_3"/>
    <property type="match status" value="1"/>
</dbReference>
<dbReference type="Gene3D" id="3.30.420.10">
    <property type="entry name" value="Ribonuclease H-like superfamily/Ribonuclease H"/>
    <property type="match status" value="1"/>
</dbReference>
<comment type="caution">
    <text evidence="2">The sequence shown here is derived from an EMBL/GenBank/DDBJ whole genome shotgun (WGS) entry which is preliminary data.</text>
</comment>
<dbReference type="InterPro" id="IPR002156">
    <property type="entry name" value="RNaseH_domain"/>
</dbReference>
<evidence type="ECO:0000313" key="2">
    <source>
        <dbReference type="EMBL" id="KAK1620374.1"/>
    </source>
</evidence>
<protein>
    <recommendedName>
        <fullName evidence="1">RNase H type-1 domain-containing protein</fullName>
    </recommendedName>
</protein>
<evidence type="ECO:0000313" key="3">
    <source>
        <dbReference type="Proteomes" id="UP001231189"/>
    </source>
</evidence>